<evidence type="ECO:0000313" key="2">
    <source>
        <dbReference type="Proteomes" id="UP000030755"/>
    </source>
</evidence>
<feature type="non-terminal residue" evidence="1">
    <location>
        <position position="1"/>
    </location>
</feature>
<sequence length="212" mass="24352">QNLFSSLALERVYVDLETHFFRGQKFSIYLNNEFKLKVPGNVILLGDTVTVESDCPVSIELGSKKFTGLVSGQKFQVPMLDLSKYQQIKAQVGDKLGFIRTFTMFPNPIVFEPTSVPSTLENIKINLQLAGLDEIVIKQIEKRSMKLFAHLSYPPIFWRMNPYNRTVELEKKGNTWVFPRSEIPKIFRPNHCIIQAELQGSMPRTIEEIDVK</sequence>
<keyword evidence="2" id="KW-1185">Reference proteome</keyword>
<reference evidence="1 2" key="1">
    <citation type="journal article" date="2013" name="Curr. Biol.">
        <title>Shared signatures of parasitism and phylogenomics unite Cryptomycota and microsporidia.</title>
        <authorList>
            <person name="James T.Y."/>
            <person name="Pelin A."/>
            <person name="Bonen L."/>
            <person name="Ahrendt S."/>
            <person name="Sain D."/>
            <person name="Corradi N."/>
            <person name="Stajich J.E."/>
        </authorList>
    </citation>
    <scope>NUCLEOTIDE SEQUENCE [LARGE SCALE GENOMIC DNA]</scope>
    <source>
        <strain evidence="1 2">CSF55</strain>
    </source>
</reference>
<dbReference type="EMBL" id="KE561385">
    <property type="protein sequence ID" value="EPZ30779.1"/>
    <property type="molecule type" value="Genomic_DNA"/>
</dbReference>
<dbReference type="HOGENOM" id="CLU_1302338_0_0_1"/>
<protein>
    <submittedName>
        <fullName evidence="1">Uncharacterized protein</fullName>
    </submittedName>
</protein>
<dbReference type="Proteomes" id="UP000030755">
    <property type="component" value="Unassembled WGS sequence"/>
</dbReference>
<organism evidence="1 2">
    <name type="scientific">Rozella allomycis (strain CSF55)</name>
    <dbReference type="NCBI Taxonomy" id="988480"/>
    <lineage>
        <taxon>Eukaryota</taxon>
        <taxon>Fungi</taxon>
        <taxon>Fungi incertae sedis</taxon>
        <taxon>Cryptomycota</taxon>
        <taxon>Cryptomycota incertae sedis</taxon>
        <taxon>Rozella</taxon>
    </lineage>
</organism>
<accession>A0A075AME3</accession>
<gene>
    <name evidence="1" type="ORF">O9G_005897</name>
</gene>
<name>A0A075AME3_ROZAC</name>
<evidence type="ECO:0000313" key="1">
    <source>
        <dbReference type="EMBL" id="EPZ30779.1"/>
    </source>
</evidence>
<dbReference type="AlphaFoldDB" id="A0A075AME3"/>
<proteinExistence type="predicted"/>